<name>A0ABW2TVT7_9PSEU</name>
<feature type="transmembrane region" description="Helical" evidence="1">
    <location>
        <begin position="15"/>
        <end position="34"/>
    </location>
</feature>
<dbReference type="EMBL" id="JBHTEY010000004">
    <property type="protein sequence ID" value="MFC7617219.1"/>
    <property type="molecule type" value="Genomic_DNA"/>
</dbReference>
<comment type="caution">
    <text evidence="2">The sequence shown here is derived from an EMBL/GenBank/DDBJ whole genome shotgun (WGS) entry which is preliminary data.</text>
</comment>
<proteinExistence type="predicted"/>
<protein>
    <submittedName>
        <fullName evidence="2">Uncharacterized protein</fullName>
    </submittedName>
</protein>
<organism evidence="2 3">
    <name type="scientific">Actinokineospora soli</name>
    <dbReference type="NCBI Taxonomy" id="1048753"/>
    <lineage>
        <taxon>Bacteria</taxon>
        <taxon>Bacillati</taxon>
        <taxon>Actinomycetota</taxon>
        <taxon>Actinomycetes</taxon>
        <taxon>Pseudonocardiales</taxon>
        <taxon>Pseudonocardiaceae</taxon>
        <taxon>Actinokineospora</taxon>
    </lineage>
</organism>
<keyword evidence="1" id="KW-0472">Membrane</keyword>
<accession>A0ABW2TVT7</accession>
<evidence type="ECO:0000256" key="1">
    <source>
        <dbReference type="SAM" id="Phobius"/>
    </source>
</evidence>
<gene>
    <name evidence="2" type="ORF">ACFQV2_31160</name>
</gene>
<keyword evidence="1" id="KW-0812">Transmembrane</keyword>
<dbReference type="Proteomes" id="UP001596512">
    <property type="component" value="Unassembled WGS sequence"/>
</dbReference>
<keyword evidence="1" id="KW-1133">Transmembrane helix</keyword>
<evidence type="ECO:0000313" key="2">
    <source>
        <dbReference type="EMBL" id="MFC7617219.1"/>
    </source>
</evidence>
<sequence>MAAAIAWAVAGSTDWLVWTGSIVAGVSVLAVGPVSHRIWYR</sequence>
<keyword evidence="3" id="KW-1185">Reference proteome</keyword>
<evidence type="ECO:0000313" key="3">
    <source>
        <dbReference type="Proteomes" id="UP001596512"/>
    </source>
</evidence>
<reference evidence="3" key="1">
    <citation type="journal article" date="2019" name="Int. J. Syst. Evol. Microbiol.">
        <title>The Global Catalogue of Microorganisms (GCM) 10K type strain sequencing project: providing services to taxonomists for standard genome sequencing and annotation.</title>
        <authorList>
            <consortium name="The Broad Institute Genomics Platform"/>
            <consortium name="The Broad Institute Genome Sequencing Center for Infectious Disease"/>
            <person name="Wu L."/>
            <person name="Ma J."/>
        </authorList>
    </citation>
    <scope>NUCLEOTIDE SEQUENCE [LARGE SCALE GENOMIC DNA]</scope>
    <source>
        <strain evidence="3">JCM 17695</strain>
    </source>
</reference>